<dbReference type="PANTHER" id="PTHR43065">
    <property type="entry name" value="SENSOR HISTIDINE KINASE"/>
    <property type="match status" value="1"/>
</dbReference>
<keyword evidence="7" id="KW-1185">Reference proteome</keyword>
<evidence type="ECO:0000313" key="7">
    <source>
        <dbReference type="Proteomes" id="UP000183772"/>
    </source>
</evidence>
<dbReference type="InterPro" id="IPR003594">
    <property type="entry name" value="HATPase_dom"/>
</dbReference>
<dbReference type="InterPro" id="IPR005467">
    <property type="entry name" value="His_kinase_dom"/>
</dbReference>
<dbReference type="PANTHER" id="PTHR43065:SF52">
    <property type="entry name" value="SENSOR PROTEIN KINASE PILS"/>
    <property type="match status" value="1"/>
</dbReference>
<dbReference type="InterPro" id="IPR000014">
    <property type="entry name" value="PAS"/>
</dbReference>
<keyword evidence="6" id="KW-0418">Kinase</keyword>
<comment type="catalytic activity">
    <reaction evidence="1">
        <text>ATP + protein L-histidine = ADP + protein N-phospho-L-histidine.</text>
        <dbReference type="EC" id="2.7.13.3"/>
    </reaction>
</comment>
<accession>A0AAX2D8N8</accession>
<dbReference type="Gene3D" id="3.30.565.10">
    <property type="entry name" value="Histidine kinase-like ATPase, C-terminal domain"/>
    <property type="match status" value="1"/>
</dbReference>
<dbReference type="FunFam" id="1.10.287.130:FF:000057">
    <property type="entry name" value="Type IV pilus sensor protein PilS"/>
    <property type="match status" value="1"/>
</dbReference>
<dbReference type="SUPFAM" id="SSF55874">
    <property type="entry name" value="ATPase domain of HSP90 chaperone/DNA topoisomerase II/histidine kinase"/>
    <property type="match status" value="1"/>
</dbReference>
<dbReference type="CDD" id="cd00082">
    <property type="entry name" value="HisKA"/>
    <property type="match status" value="1"/>
</dbReference>
<keyword evidence="4" id="KW-0812">Transmembrane</keyword>
<dbReference type="InterPro" id="IPR036890">
    <property type="entry name" value="HATPase_C_sf"/>
</dbReference>
<dbReference type="Gene3D" id="3.30.450.20">
    <property type="entry name" value="PAS domain"/>
    <property type="match status" value="1"/>
</dbReference>
<dbReference type="Pfam" id="PF02518">
    <property type="entry name" value="HATPase_c"/>
    <property type="match status" value="1"/>
</dbReference>
<dbReference type="InterPro" id="IPR003661">
    <property type="entry name" value="HisK_dim/P_dom"/>
</dbReference>
<dbReference type="CDD" id="cd00130">
    <property type="entry name" value="PAS"/>
    <property type="match status" value="1"/>
</dbReference>
<evidence type="ECO:0000256" key="2">
    <source>
        <dbReference type="ARBA" id="ARBA00012438"/>
    </source>
</evidence>
<feature type="transmembrane region" description="Helical" evidence="4">
    <location>
        <begin position="190"/>
        <end position="210"/>
    </location>
</feature>
<feature type="transmembrane region" description="Helical" evidence="4">
    <location>
        <begin position="91"/>
        <end position="110"/>
    </location>
</feature>
<feature type="transmembrane region" description="Helical" evidence="4">
    <location>
        <begin position="166"/>
        <end position="184"/>
    </location>
</feature>
<reference evidence="6 7" key="1">
    <citation type="submission" date="2016-10" db="EMBL/GenBank/DDBJ databases">
        <authorList>
            <person name="Varghese N."/>
            <person name="Submissions S."/>
        </authorList>
    </citation>
    <scope>NUCLEOTIDE SEQUENCE [LARGE SCALE GENOMIC DNA]</scope>
    <source>
        <strain evidence="6 7">DSM 16733</strain>
    </source>
</reference>
<dbReference type="Proteomes" id="UP000183772">
    <property type="component" value="Chromosome I"/>
</dbReference>
<evidence type="ECO:0000259" key="5">
    <source>
        <dbReference type="PROSITE" id="PS50109"/>
    </source>
</evidence>
<feature type="domain" description="Histidine kinase" evidence="5">
    <location>
        <begin position="356"/>
        <end position="566"/>
    </location>
</feature>
<evidence type="ECO:0000256" key="1">
    <source>
        <dbReference type="ARBA" id="ARBA00000085"/>
    </source>
</evidence>
<dbReference type="GO" id="GO:0000155">
    <property type="term" value="F:phosphorelay sensor kinase activity"/>
    <property type="evidence" value="ECO:0007669"/>
    <property type="project" value="InterPro"/>
</dbReference>
<protein>
    <recommendedName>
        <fullName evidence="2">histidine kinase</fullName>
        <ecNumber evidence="2">2.7.13.3</ecNumber>
    </recommendedName>
</protein>
<dbReference type="PROSITE" id="PS50109">
    <property type="entry name" value="HIS_KIN"/>
    <property type="match status" value="1"/>
</dbReference>
<keyword evidence="4" id="KW-0472">Membrane</keyword>
<proteinExistence type="predicted"/>
<keyword evidence="3" id="KW-0597">Phosphoprotein</keyword>
<dbReference type="SUPFAM" id="SSF47384">
    <property type="entry name" value="Homodimeric domain of signal transducing histidine kinase"/>
    <property type="match status" value="1"/>
</dbReference>
<dbReference type="Pfam" id="PF00512">
    <property type="entry name" value="HisKA"/>
    <property type="match status" value="1"/>
</dbReference>
<dbReference type="EC" id="2.7.13.3" evidence="2"/>
<gene>
    <name evidence="6" type="ORF">SAMN05216476_1488</name>
</gene>
<dbReference type="Gene3D" id="1.10.287.130">
    <property type="match status" value="1"/>
</dbReference>
<evidence type="ECO:0000256" key="4">
    <source>
        <dbReference type="SAM" id="Phobius"/>
    </source>
</evidence>
<evidence type="ECO:0000313" key="6">
    <source>
        <dbReference type="EMBL" id="SDU32881.1"/>
    </source>
</evidence>
<dbReference type="InterPro" id="IPR036097">
    <property type="entry name" value="HisK_dim/P_sf"/>
</dbReference>
<dbReference type="Pfam" id="PF25323">
    <property type="entry name" value="6TM_PilS"/>
    <property type="match status" value="1"/>
</dbReference>
<dbReference type="InterPro" id="IPR004358">
    <property type="entry name" value="Sig_transdc_His_kin-like_C"/>
</dbReference>
<feature type="transmembrane region" description="Helical" evidence="4">
    <location>
        <begin position="59"/>
        <end position="79"/>
    </location>
</feature>
<dbReference type="InterPro" id="IPR035965">
    <property type="entry name" value="PAS-like_dom_sf"/>
</dbReference>
<dbReference type="SMART" id="SM00387">
    <property type="entry name" value="HATPase_c"/>
    <property type="match status" value="1"/>
</dbReference>
<dbReference type="AlphaFoldDB" id="A0AAX2D8N8"/>
<name>A0AAX2D8N8_9PSED</name>
<dbReference type="PRINTS" id="PR00344">
    <property type="entry name" value="BCTRLSENSOR"/>
</dbReference>
<keyword evidence="6" id="KW-0808">Transferase</keyword>
<evidence type="ECO:0000256" key="3">
    <source>
        <dbReference type="ARBA" id="ARBA00022553"/>
    </source>
</evidence>
<keyword evidence="4" id="KW-1133">Transmembrane helix</keyword>
<sequence length="569" mass="62761">MRRPWCVAPIVACTCRVTGHSPSNNSGTAARLTSSKARALVITEASSPRVRQTQRLLRLYHLYRLSIGITLVLLISSNMDNRLLAFANDDLLRSGSWLYLVLNILLVVFLENTRRPARLFGLALTDVLLLSWLFFVAGGAPSAIGNLLIVSVAIGNTLLRGRIGLLIAAVATIGIVGSSFFLGLNDSNPPGSYLQAGTLGALCFAAALLVQGLTRRLEASETLAERRASEVTSLETLNALILQRMRTGILVLDRQRRVQLANESALNLLGMHDLVGQPIDDYSTALVDSLKGWLNNPSLRPPSLTVTGSGLTLQPSFIALGHNEQHQTLVFLEDLAQVAQHAQQLKLASLGRLTAGIAHEIRNPLGAISHAAQLLRESEELNDADRRLTQIIQDHSQRMNRVIENVLQLSRRQQTSPQRLDLRAWLEQFVQQARESMAAHQQLHLSIAPGDYVTLMDPDQLTQVLDNLLRNAWRHSAQAHEQAEAWLELFVDPYSRLPMLDILDNGPGVTPDQQAHLFEPFFTTSSQGTGLGLYLSRELCESNQARLDFKPRQGGGCFRITFAHGRKQI</sequence>
<dbReference type="SUPFAM" id="SSF55785">
    <property type="entry name" value="PYP-like sensor domain (PAS domain)"/>
    <property type="match status" value="1"/>
</dbReference>
<dbReference type="SMART" id="SM00388">
    <property type="entry name" value="HisKA"/>
    <property type="match status" value="1"/>
</dbReference>
<organism evidence="6 7">
    <name type="scientific">Pseudomonas mediterranea</name>
    <dbReference type="NCBI Taxonomy" id="183795"/>
    <lineage>
        <taxon>Bacteria</taxon>
        <taxon>Pseudomonadati</taxon>
        <taxon>Pseudomonadota</taxon>
        <taxon>Gammaproteobacteria</taxon>
        <taxon>Pseudomonadales</taxon>
        <taxon>Pseudomonadaceae</taxon>
        <taxon>Pseudomonas</taxon>
    </lineage>
</organism>
<dbReference type="EMBL" id="LT629790">
    <property type="protein sequence ID" value="SDU32881.1"/>
    <property type="molecule type" value="Genomic_DNA"/>
</dbReference>